<dbReference type="PROSITE" id="PS50011">
    <property type="entry name" value="PROTEIN_KINASE_DOM"/>
    <property type="match status" value="1"/>
</dbReference>
<dbReference type="InterPro" id="IPR000719">
    <property type="entry name" value="Prot_kinase_dom"/>
</dbReference>
<dbReference type="SUPFAM" id="SSF56112">
    <property type="entry name" value="Protein kinase-like (PK-like)"/>
    <property type="match status" value="1"/>
</dbReference>
<dbReference type="EMBL" id="PQFF01000591">
    <property type="protein sequence ID" value="RHZ44152.1"/>
    <property type="molecule type" value="Genomic_DNA"/>
</dbReference>
<gene>
    <name evidence="2" type="ORF">Glove_756g34</name>
</gene>
<protein>
    <recommendedName>
        <fullName evidence="1">Protein kinase domain-containing protein</fullName>
    </recommendedName>
</protein>
<accession>A0A397FZE4</accession>
<dbReference type="InterPro" id="IPR011009">
    <property type="entry name" value="Kinase-like_dom_sf"/>
</dbReference>
<evidence type="ECO:0000259" key="1">
    <source>
        <dbReference type="PROSITE" id="PS50011"/>
    </source>
</evidence>
<organism evidence="2 3">
    <name type="scientific">Diversispora epigaea</name>
    <dbReference type="NCBI Taxonomy" id="1348612"/>
    <lineage>
        <taxon>Eukaryota</taxon>
        <taxon>Fungi</taxon>
        <taxon>Fungi incertae sedis</taxon>
        <taxon>Mucoromycota</taxon>
        <taxon>Glomeromycotina</taxon>
        <taxon>Glomeromycetes</taxon>
        <taxon>Diversisporales</taxon>
        <taxon>Diversisporaceae</taxon>
        <taxon>Diversispora</taxon>
    </lineage>
</organism>
<sequence length="466" mass="54491">MSQKKEKIEYCPAGHSSKDFAYSDHKNYIHPDGRCSLCTKENFILEFKTWFSGNANIDKIIQESQINNKYNKLHWIPYDNFQNIEHIEDGGHGSLYSAKLENGIKEDWNFIKQVWKYNLIGEKFALKEVKDPGYNITEFLKVIKTVNDYKFVKYYGISKNPSTQNYIFVMDLFDGGLRNHLIKTSWDLVWKTKIDILLSIAWGLERLHEKNFIHCDLHSGNILINDLYSSDLRIDLDSCKLENDLVLNANNDKLYGLISYIPPEVLRGNKFTREGDIYSFGGIMYEIVTAQQPFADQAHDTYLMIDICNGVRPKVPNFMLNWIPEWYLNLMYRCWSDDPSQRPTAIELSFLFFDISEKFHRNLVDNNVIRQLKIADENQKNTSKSQKQEFFELFLYSSKLHPQSYYISRYIHTLHGLHDLLEEIKSGKSSDPNLLLKSNKSSTSNVYTHDIDEETATQSKQKNVIL</sequence>
<name>A0A397FZE4_9GLOM</name>
<dbReference type="Proteomes" id="UP000266861">
    <property type="component" value="Unassembled WGS sequence"/>
</dbReference>
<dbReference type="PANTHER" id="PTHR44329">
    <property type="entry name" value="SERINE/THREONINE-PROTEIN KINASE TNNI3K-RELATED"/>
    <property type="match status" value="1"/>
</dbReference>
<dbReference type="Pfam" id="PF07714">
    <property type="entry name" value="PK_Tyr_Ser-Thr"/>
    <property type="match status" value="1"/>
</dbReference>
<dbReference type="AlphaFoldDB" id="A0A397FZE4"/>
<dbReference type="STRING" id="1348612.A0A397FZE4"/>
<dbReference type="GO" id="GO:0005524">
    <property type="term" value="F:ATP binding"/>
    <property type="evidence" value="ECO:0007669"/>
    <property type="project" value="InterPro"/>
</dbReference>
<keyword evidence="3" id="KW-1185">Reference proteome</keyword>
<comment type="caution">
    <text evidence="2">The sequence shown here is derived from an EMBL/GenBank/DDBJ whole genome shotgun (WGS) entry which is preliminary data.</text>
</comment>
<reference evidence="2 3" key="1">
    <citation type="submission" date="2018-08" db="EMBL/GenBank/DDBJ databases">
        <title>Genome and evolution of the arbuscular mycorrhizal fungus Diversispora epigaea (formerly Glomus versiforme) and its bacterial endosymbionts.</title>
        <authorList>
            <person name="Sun X."/>
            <person name="Fei Z."/>
            <person name="Harrison M."/>
        </authorList>
    </citation>
    <scope>NUCLEOTIDE SEQUENCE [LARGE SCALE GENOMIC DNA]</scope>
    <source>
        <strain evidence="2 3">IT104</strain>
    </source>
</reference>
<dbReference type="InterPro" id="IPR001245">
    <property type="entry name" value="Ser-Thr/Tyr_kinase_cat_dom"/>
</dbReference>
<evidence type="ECO:0000313" key="3">
    <source>
        <dbReference type="Proteomes" id="UP000266861"/>
    </source>
</evidence>
<dbReference type="Gene3D" id="1.10.510.10">
    <property type="entry name" value="Transferase(Phosphotransferase) domain 1"/>
    <property type="match status" value="1"/>
</dbReference>
<dbReference type="GO" id="GO:0004674">
    <property type="term" value="F:protein serine/threonine kinase activity"/>
    <property type="evidence" value="ECO:0007669"/>
    <property type="project" value="TreeGrafter"/>
</dbReference>
<dbReference type="OrthoDB" id="2377069at2759"/>
<dbReference type="InterPro" id="IPR051681">
    <property type="entry name" value="Ser/Thr_Kinases-Pseudokinases"/>
</dbReference>
<proteinExistence type="predicted"/>
<feature type="domain" description="Protein kinase" evidence="1">
    <location>
        <begin position="81"/>
        <end position="353"/>
    </location>
</feature>
<evidence type="ECO:0000313" key="2">
    <source>
        <dbReference type="EMBL" id="RHZ44152.1"/>
    </source>
</evidence>